<organism evidence="4 5">
    <name type="scientific">Cymbomonas tetramitiformis</name>
    <dbReference type="NCBI Taxonomy" id="36881"/>
    <lineage>
        <taxon>Eukaryota</taxon>
        <taxon>Viridiplantae</taxon>
        <taxon>Chlorophyta</taxon>
        <taxon>Pyramimonadophyceae</taxon>
        <taxon>Pyramimonadales</taxon>
        <taxon>Pyramimonadaceae</taxon>
        <taxon>Cymbomonas</taxon>
    </lineage>
</organism>
<keyword evidence="2" id="KW-0732">Signal</keyword>
<accession>A0AAE0G0T7</accession>
<gene>
    <name evidence="4" type="ORF">CYMTET_22419</name>
</gene>
<evidence type="ECO:0000259" key="3">
    <source>
        <dbReference type="PROSITE" id="PS51352"/>
    </source>
</evidence>
<dbReference type="Proteomes" id="UP001190700">
    <property type="component" value="Unassembled WGS sequence"/>
</dbReference>
<dbReference type="GO" id="GO:0006457">
    <property type="term" value="P:protein folding"/>
    <property type="evidence" value="ECO:0007669"/>
    <property type="project" value="TreeGrafter"/>
</dbReference>
<evidence type="ECO:0000313" key="4">
    <source>
        <dbReference type="EMBL" id="KAK3269115.1"/>
    </source>
</evidence>
<dbReference type="InterPro" id="IPR036249">
    <property type="entry name" value="Thioredoxin-like_sf"/>
</dbReference>
<feature type="chain" id="PRO_5042045148" description="Thioredoxin domain-containing protein" evidence="2">
    <location>
        <begin position="21"/>
        <end position="169"/>
    </location>
</feature>
<feature type="signal peptide" evidence="2">
    <location>
        <begin position="1"/>
        <end position="20"/>
    </location>
</feature>
<dbReference type="InterPro" id="IPR013766">
    <property type="entry name" value="Thioredoxin_domain"/>
</dbReference>
<comment type="caution">
    <text evidence="4">The sequence shown here is derived from an EMBL/GenBank/DDBJ whole genome shotgun (WGS) entry which is preliminary data.</text>
</comment>
<dbReference type="SUPFAM" id="SSF52833">
    <property type="entry name" value="Thioredoxin-like"/>
    <property type="match status" value="1"/>
</dbReference>
<dbReference type="AlphaFoldDB" id="A0AAE0G0T7"/>
<reference evidence="4 5" key="1">
    <citation type="journal article" date="2015" name="Genome Biol. Evol.">
        <title>Comparative Genomics of a Bacterivorous Green Alga Reveals Evolutionary Causalities and Consequences of Phago-Mixotrophic Mode of Nutrition.</title>
        <authorList>
            <person name="Burns J.A."/>
            <person name="Paasch A."/>
            <person name="Narechania A."/>
            <person name="Kim E."/>
        </authorList>
    </citation>
    <scope>NUCLEOTIDE SEQUENCE [LARGE SCALE GENOMIC DNA]</scope>
    <source>
        <strain evidence="4 5">PLY_AMNH</strain>
    </source>
</reference>
<dbReference type="PRINTS" id="PR00421">
    <property type="entry name" value="THIOREDOXIN"/>
</dbReference>
<protein>
    <recommendedName>
        <fullName evidence="3">Thioredoxin domain-containing protein</fullName>
    </recommendedName>
</protein>
<dbReference type="PROSITE" id="PS51352">
    <property type="entry name" value="THIOREDOXIN_2"/>
    <property type="match status" value="1"/>
</dbReference>
<evidence type="ECO:0000313" key="5">
    <source>
        <dbReference type="Proteomes" id="UP001190700"/>
    </source>
</evidence>
<dbReference type="PROSITE" id="PS00194">
    <property type="entry name" value="THIOREDOXIN_1"/>
    <property type="match status" value="1"/>
</dbReference>
<comment type="similarity">
    <text evidence="1">Belongs to the protein disulfide isomerase family.</text>
</comment>
<dbReference type="Gene3D" id="3.40.30.10">
    <property type="entry name" value="Glutaredoxin"/>
    <property type="match status" value="1"/>
</dbReference>
<dbReference type="PANTHER" id="PTHR45672">
    <property type="entry name" value="PROTEIN DISULFIDE-ISOMERASE C17H9.14C-RELATED"/>
    <property type="match status" value="1"/>
</dbReference>
<proteinExistence type="inferred from homology"/>
<sequence length="169" mass="19151">MSVGLRVRLVLLLLLPSVSTGNVLNLARSNFSDVVKDYNKDTFIKFYTPWCGHCKKLAPVWEKLSAVIGKDPRMKTQLKIAEVNADEHKDLGTHYGVTSYPTLILFPRMERRADAPSGVYGKYEGKRELGPLLDFVKTHVKPSKTRRIHAMDLLAHEFYLAAEPAPREE</sequence>
<dbReference type="Pfam" id="PF00085">
    <property type="entry name" value="Thioredoxin"/>
    <property type="match status" value="1"/>
</dbReference>
<keyword evidence="5" id="KW-1185">Reference proteome</keyword>
<dbReference type="PANTHER" id="PTHR45672:SF11">
    <property type="entry name" value="PROTEIN DISULFIDE-ISOMERASE C17H9.14C"/>
    <property type="match status" value="1"/>
</dbReference>
<dbReference type="EMBL" id="LGRX02011235">
    <property type="protein sequence ID" value="KAK3269115.1"/>
    <property type="molecule type" value="Genomic_DNA"/>
</dbReference>
<evidence type="ECO:0000256" key="2">
    <source>
        <dbReference type="SAM" id="SignalP"/>
    </source>
</evidence>
<feature type="domain" description="Thioredoxin" evidence="3">
    <location>
        <begin position="1"/>
        <end position="141"/>
    </location>
</feature>
<name>A0AAE0G0T7_9CHLO</name>
<evidence type="ECO:0000256" key="1">
    <source>
        <dbReference type="ARBA" id="ARBA00006347"/>
    </source>
</evidence>
<dbReference type="GO" id="GO:0003756">
    <property type="term" value="F:protein disulfide isomerase activity"/>
    <property type="evidence" value="ECO:0007669"/>
    <property type="project" value="TreeGrafter"/>
</dbReference>
<dbReference type="GO" id="GO:0005783">
    <property type="term" value="C:endoplasmic reticulum"/>
    <property type="evidence" value="ECO:0007669"/>
    <property type="project" value="TreeGrafter"/>
</dbReference>
<dbReference type="InterPro" id="IPR051063">
    <property type="entry name" value="PDI"/>
</dbReference>
<dbReference type="InterPro" id="IPR017937">
    <property type="entry name" value="Thioredoxin_CS"/>
</dbReference>